<gene>
    <name evidence="3" type="ORF">DEX24_00565</name>
</gene>
<dbReference type="InterPro" id="IPR002942">
    <property type="entry name" value="S4_RNA-bd"/>
</dbReference>
<accession>A0A2U3AQM2</accession>
<evidence type="ECO:0000313" key="3">
    <source>
        <dbReference type="EMBL" id="PWI26824.1"/>
    </source>
</evidence>
<dbReference type="PROSITE" id="PS50889">
    <property type="entry name" value="S4"/>
    <property type="match status" value="1"/>
</dbReference>
<dbReference type="CDD" id="cd00165">
    <property type="entry name" value="S4"/>
    <property type="match status" value="1"/>
</dbReference>
<dbReference type="PANTHER" id="PTHR13633">
    <property type="entry name" value="MITOCHONDRIAL TRANSCRIPTION RESCUE FACTOR 1"/>
    <property type="match status" value="1"/>
</dbReference>
<comment type="caution">
    <text evidence="3">The sequence shown here is derived from an EMBL/GenBank/DDBJ whole genome shotgun (WGS) entry which is preliminary data.</text>
</comment>
<keyword evidence="1" id="KW-0694">RNA-binding</keyword>
<dbReference type="InterPro" id="IPR036986">
    <property type="entry name" value="S4_RNA-bd_sf"/>
</dbReference>
<dbReference type="InterPro" id="IPR012677">
    <property type="entry name" value="Nucleotide-bd_a/b_plait_sf"/>
</dbReference>
<dbReference type="AlphaFoldDB" id="A0A2U3AQM2"/>
<organism evidence="3 4">
    <name type="scientific">Kurthia sibirica</name>
    <dbReference type="NCBI Taxonomy" id="202750"/>
    <lineage>
        <taxon>Bacteria</taxon>
        <taxon>Bacillati</taxon>
        <taxon>Bacillota</taxon>
        <taxon>Bacilli</taxon>
        <taxon>Bacillales</taxon>
        <taxon>Caryophanaceae</taxon>
        <taxon>Kurthia</taxon>
    </lineage>
</organism>
<keyword evidence="4" id="KW-1185">Reference proteome</keyword>
<dbReference type="Gene3D" id="3.30.70.330">
    <property type="match status" value="1"/>
</dbReference>
<dbReference type="Pfam" id="PF01479">
    <property type="entry name" value="S4"/>
    <property type="match status" value="1"/>
</dbReference>
<reference evidence="3 4" key="1">
    <citation type="submission" date="2018-05" db="EMBL/GenBank/DDBJ databases">
        <title>Kurthia sibirica genome sequence.</title>
        <authorList>
            <person name="Maclea K.S."/>
            <person name="Goen A.E."/>
        </authorList>
    </citation>
    <scope>NUCLEOTIDE SEQUENCE [LARGE SCALE GENOMIC DNA]</scope>
    <source>
        <strain evidence="3 4">ATCC 49154</strain>
    </source>
</reference>
<evidence type="ECO:0000259" key="2">
    <source>
        <dbReference type="SMART" id="SM00363"/>
    </source>
</evidence>
<dbReference type="GO" id="GO:0003723">
    <property type="term" value="F:RNA binding"/>
    <property type="evidence" value="ECO:0007669"/>
    <property type="project" value="UniProtKB-KW"/>
</dbReference>
<evidence type="ECO:0000256" key="1">
    <source>
        <dbReference type="PROSITE-ProRule" id="PRU00182"/>
    </source>
</evidence>
<protein>
    <submittedName>
        <fullName evidence="3">RNA-binding protein</fullName>
    </submittedName>
</protein>
<dbReference type="Gene3D" id="3.30.1370.160">
    <property type="match status" value="1"/>
</dbReference>
<dbReference type="Gene3D" id="3.10.290.10">
    <property type="entry name" value="RNA-binding S4 domain"/>
    <property type="match status" value="1"/>
</dbReference>
<dbReference type="Pfam" id="PF21278">
    <property type="entry name" value="YlmH_1st"/>
    <property type="match status" value="1"/>
</dbReference>
<name>A0A2U3AQM2_9BACL</name>
<sequence length="262" mass="29889">MDNILQHFRPEEQEFITQVTDWIDDVTAMYTAKLTGFLDPRQVMIMQSIIGQNNDVKMQAEGLMPDAERQRVLIYPDYLVPQFDDFNIICYEMKYPSKFVQLHHPDVLGSLVALGLDRSKFGDIRLNERKIQFVAQKEVSNFIEMNLTAINKVKVHLSVISPTAELIVNDDVWIEQSETISSLRIDTVIAAAYSISRQKAAMLIQGGKVKVNYRLQESVSFEVDEGDLLSIRGQGRLAINVIAGRTKKDKIRVILSKLERKS</sequence>
<dbReference type="PANTHER" id="PTHR13633:SF3">
    <property type="entry name" value="MITOCHONDRIAL TRANSCRIPTION RESCUE FACTOR 1"/>
    <property type="match status" value="1"/>
</dbReference>
<dbReference type="EMBL" id="QFVR01000001">
    <property type="protein sequence ID" value="PWI26824.1"/>
    <property type="molecule type" value="Genomic_DNA"/>
</dbReference>
<dbReference type="RefSeq" id="WP_109304447.1">
    <property type="nucleotide sequence ID" value="NZ_BJUF01000001.1"/>
</dbReference>
<feature type="domain" description="RNA-binding S4" evidence="2">
    <location>
        <begin position="183"/>
        <end position="243"/>
    </location>
</feature>
<dbReference type="InterPro" id="IPR040591">
    <property type="entry name" value="RqcP2_RBD"/>
</dbReference>
<dbReference type="InterPro" id="IPR048443">
    <property type="entry name" value="RqcP2_N"/>
</dbReference>
<dbReference type="SMART" id="SM00363">
    <property type="entry name" value="S4"/>
    <property type="match status" value="1"/>
</dbReference>
<dbReference type="Proteomes" id="UP000245938">
    <property type="component" value="Unassembled WGS sequence"/>
</dbReference>
<dbReference type="Pfam" id="PF17774">
    <property type="entry name" value="YlmH_RBD"/>
    <property type="match status" value="1"/>
</dbReference>
<evidence type="ECO:0000313" key="4">
    <source>
        <dbReference type="Proteomes" id="UP000245938"/>
    </source>
</evidence>
<dbReference type="SUPFAM" id="SSF55174">
    <property type="entry name" value="Alpha-L RNA-binding motif"/>
    <property type="match status" value="1"/>
</dbReference>
<dbReference type="OrthoDB" id="9812787at2"/>
<proteinExistence type="predicted"/>